<dbReference type="PROSITE" id="PS50011">
    <property type="entry name" value="PROTEIN_KINASE_DOM"/>
    <property type="match status" value="1"/>
</dbReference>
<feature type="transmembrane region" description="Helical" evidence="2">
    <location>
        <begin position="40"/>
        <end position="61"/>
    </location>
</feature>
<feature type="domain" description="Protein kinase" evidence="3">
    <location>
        <begin position="220"/>
        <end position="601"/>
    </location>
</feature>
<gene>
    <name evidence="4" type="ORF">GCM10009749_34790</name>
</gene>
<dbReference type="InterPro" id="IPR000719">
    <property type="entry name" value="Prot_kinase_dom"/>
</dbReference>
<keyword evidence="2" id="KW-0812">Transmembrane</keyword>
<dbReference type="SUPFAM" id="SSF56112">
    <property type="entry name" value="Protein kinase-like (PK-like)"/>
    <property type="match status" value="1"/>
</dbReference>
<dbReference type="Gene3D" id="1.10.510.10">
    <property type="entry name" value="Transferase(Phosphotransferase) domain 1"/>
    <property type="match status" value="1"/>
</dbReference>
<dbReference type="InterPro" id="IPR004147">
    <property type="entry name" value="ABC1_dom"/>
</dbReference>
<comment type="similarity">
    <text evidence="1">Belongs to the protein kinase superfamily. ADCK protein kinase family.</text>
</comment>
<feature type="transmembrane region" description="Helical" evidence="2">
    <location>
        <begin position="73"/>
        <end position="93"/>
    </location>
</feature>
<keyword evidence="2" id="KW-0472">Membrane</keyword>
<dbReference type="InterPro" id="IPR050154">
    <property type="entry name" value="UbiB_kinase"/>
</dbReference>
<dbReference type="Pfam" id="PF03109">
    <property type="entry name" value="ABC1"/>
    <property type="match status" value="1"/>
</dbReference>
<evidence type="ECO:0000259" key="3">
    <source>
        <dbReference type="PROSITE" id="PS50011"/>
    </source>
</evidence>
<dbReference type="EMBL" id="BAAANJ010000023">
    <property type="protein sequence ID" value="GAA1821075.1"/>
    <property type="molecule type" value="Genomic_DNA"/>
</dbReference>
<dbReference type="PANTHER" id="PTHR10566">
    <property type="entry name" value="CHAPERONE-ACTIVITY OF BC1 COMPLEX CABC1 -RELATED"/>
    <property type="match status" value="1"/>
</dbReference>
<reference evidence="4 5" key="1">
    <citation type="journal article" date="2019" name="Int. J. Syst. Evol. Microbiol.">
        <title>The Global Catalogue of Microorganisms (GCM) 10K type strain sequencing project: providing services to taxonomists for standard genome sequencing and annotation.</title>
        <authorList>
            <consortium name="The Broad Institute Genomics Platform"/>
            <consortium name="The Broad Institute Genome Sequencing Center for Infectious Disease"/>
            <person name="Wu L."/>
            <person name="Ma J."/>
        </authorList>
    </citation>
    <scope>NUCLEOTIDE SEQUENCE [LARGE SCALE GENOMIC DNA]</scope>
    <source>
        <strain evidence="4 5">JCM 14322</strain>
    </source>
</reference>
<keyword evidence="2" id="KW-1133">Transmembrane helix</keyword>
<dbReference type="Proteomes" id="UP001500002">
    <property type="component" value="Unassembled WGS sequence"/>
</dbReference>
<keyword evidence="5" id="KW-1185">Reference proteome</keyword>
<dbReference type="InterPro" id="IPR011009">
    <property type="entry name" value="Kinase-like_dom_sf"/>
</dbReference>
<evidence type="ECO:0000313" key="4">
    <source>
        <dbReference type="EMBL" id="GAA1821075.1"/>
    </source>
</evidence>
<evidence type="ECO:0000313" key="5">
    <source>
        <dbReference type="Proteomes" id="UP001500002"/>
    </source>
</evidence>
<dbReference type="RefSeq" id="WP_344297939.1">
    <property type="nucleotide sequence ID" value="NZ_BAAANJ010000023.1"/>
</dbReference>
<proteinExistence type="inferred from homology"/>
<comment type="caution">
    <text evidence="4">The sequence shown here is derived from an EMBL/GenBank/DDBJ whole genome shotgun (WGS) entry which is preliminary data.</text>
</comment>
<accession>A0ABN2ME03</accession>
<feature type="transmembrane region" description="Helical" evidence="2">
    <location>
        <begin position="6"/>
        <end position="28"/>
    </location>
</feature>
<feature type="transmembrane region" description="Helical" evidence="2">
    <location>
        <begin position="592"/>
        <end position="614"/>
    </location>
</feature>
<name>A0ABN2ME03_9MICO</name>
<feature type="transmembrane region" description="Helical" evidence="2">
    <location>
        <begin position="626"/>
        <end position="648"/>
    </location>
</feature>
<dbReference type="PANTHER" id="PTHR10566:SF113">
    <property type="entry name" value="PROTEIN ACTIVITY OF BC1 COMPLEX KINASE 7, CHLOROPLASTIC"/>
    <property type="match status" value="1"/>
</dbReference>
<organism evidence="4 5">
    <name type="scientific">Agromyces neolithicus</name>
    <dbReference type="NCBI Taxonomy" id="269420"/>
    <lineage>
        <taxon>Bacteria</taxon>
        <taxon>Bacillati</taxon>
        <taxon>Actinomycetota</taxon>
        <taxon>Actinomycetes</taxon>
        <taxon>Micrococcales</taxon>
        <taxon>Microbacteriaceae</taxon>
        <taxon>Agromyces</taxon>
    </lineage>
</organism>
<dbReference type="CDD" id="cd05121">
    <property type="entry name" value="ABC1_ADCK3-like"/>
    <property type="match status" value="1"/>
</dbReference>
<evidence type="ECO:0000256" key="2">
    <source>
        <dbReference type="SAM" id="Phobius"/>
    </source>
</evidence>
<evidence type="ECO:0000256" key="1">
    <source>
        <dbReference type="ARBA" id="ARBA00009670"/>
    </source>
</evidence>
<sequence>MNAGDVLINIITMTVLTVVFMIILTAFVRRILGAHIGLGRIVIAGLLGLGAEVGFESQFVWNRQEYTPALLPIQLGIIILVAVAFLVIAELIVPAGSIPRPDQWIPSLRRRAERTRRYAEITNIALRRGLLPFRPNTDASPTGSAERTRQARALREALEDAGGAFVKLGQVLSTRTDLLPPEFLEELSHLQQRVPAAEWASIRPLLELELGRPVDEVFASFDDVPLAAASIGQVHRAILTTGEAVAVKVQRPGIIPRIERDIDITIRIAKRLEASTEWARVLGVADLADGFAASLRDEVDYRIEASNMSAMTQTQQAHPEDESLTIPKHYAALCTSRVLVMDLVDGITLSDPAALAGRPESERSHRASKLFRSTLTQIIDDGVFHADLHPGNIMLTPAGDLVLLDFGSVGRLDSELRKQIGGVLLAFYRSDSRSFADALLAFVELPDDIDEFALRRQIGVFMSNKLGPGAAIDVTVFTEMVRLLSTNHIAVPGELASAFRAVATLEGTLRYLSPSFQMLEEAGEFAKHRVADASRPGALYTAAKDELGSLLPILRRLPERADRITGALADGRLTLNIRLFADHRDRSLIRELVNLLAITFLAGIFGIMSAMLLASSGGPQVTPTLTLFQIFGYLLVVASGLLTLKVLFDVFRLRR</sequence>
<protein>
    <submittedName>
        <fullName evidence="4">AarF/UbiB family protein</fullName>
    </submittedName>
</protein>